<proteinExistence type="predicted"/>
<dbReference type="EMBL" id="BSFH01000096">
    <property type="protein sequence ID" value="GLK65829.1"/>
    <property type="molecule type" value="Genomic_DNA"/>
</dbReference>
<accession>A0AAD3P1K5</accession>
<organism evidence="1 2">
    <name type="scientific">Paracoccus kondratievae</name>
    <dbReference type="NCBI Taxonomy" id="135740"/>
    <lineage>
        <taxon>Bacteria</taxon>
        <taxon>Pseudomonadati</taxon>
        <taxon>Pseudomonadota</taxon>
        <taxon>Alphaproteobacteria</taxon>
        <taxon>Rhodobacterales</taxon>
        <taxon>Paracoccaceae</taxon>
        <taxon>Paracoccus</taxon>
    </lineage>
</organism>
<protein>
    <submittedName>
        <fullName evidence="1">Uncharacterized protein</fullName>
    </submittedName>
</protein>
<comment type="caution">
    <text evidence="1">The sequence shown here is derived from an EMBL/GenBank/DDBJ whole genome shotgun (WGS) entry which is preliminary data.</text>
</comment>
<gene>
    <name evidence="1" type="ORF">GCM10017635_33060</name>
</gene>
<dbReference type="RefSeq" id="WP_271180235.1">
    <property type="nucleotide sequence ID" value="NZ_BSFH01000096.1"/>
</dbReference>
<evidence type="ECO:0000313" key="2">
    <source>
        <dbReference type="Proteomes" id="UP001143349"/>
    </source>
</evidence>
<reference evidence="1" key="2">
    <citation type="submission" date="2023-01" db="EMBL/GenBank/DDBJ databases">
        <authorList>
            <person name="Sun Q."/>
            <person name="Evtushenko L."/>
        </authorList>
    </citation>
    <scope>NUCLEOTIDE SEQUENCE</scope>
    <source>
        <strain evidence="1">VKM B-2222</strain>
    </source>
</reference>
<keyword evidence="2" id="KW-1185">Reference proteome</keyword>
<sequence length="110" mass="11662">MAMVLLGIGQIAAVSPTTLTIEVSDALLEHGGVVTVYPIPVAPEEWSADAGDATPRVHIGSRYAEVQLKYPNGGEYVFRFRRIAGTPDENELGTQLLSVIGTDPEGSGPR</sequence>
<dbReference type="Proteomes" id="UP001143349">
    <property type="component" value="Unassembled WGS sequence"/>
</dbReference>
<name>A0AAD3P1K5_9RHOB</name>
<reference evidence="1" key="1">
    <citation type="journal article" date="2014" name="Int. J. Syst. Evol. Microbiol.">
        <title>Complete genome sequence of Corynebacterium casei LMG S-19264T (=DSM 44701T), isolated from a smear-ripened cheese.</title>
        <authorList>
            <consortium name="US DOE Joint Genome Institute (JGI-PGF)"/>
            <person name="Walter F."/>
            <person name="Albersmeier A."/>
            <person name="Kalinowski J."/>
            <person name="Ruckert C."/>
        </authorList>
    </citation>
    <scope>NUCLEOTIDE SEQUENCE</scope>
    <source>
        <strain evidence="1">VKM B-2222</strain>
    </source>
</reference>
<dbReference type="AlphaFoldDB" id="A0AAD3P1K5"/>
<evidence type="ECO:0000313" key="1">
    <source>
        <dbReference type="EMBL" id="GLK65829.1"/>
    </source>
</evidence>